<dbReference type="AlphaFoldDB" id="A0A7Y6QA25"/>
<sequence>MTDLIIRGRIVTPRGILNDGWVAVTHGKIQAVGDGPEPDAAEFHDAGDRYVIPGVVDGQTHAGSYLGLAGLEPTTRSAIAGGVTTIVDMPYDNPSPLSTPDHLTAKIDAIGRYAHADVALYATVMPGQPLDHIKRLEHGGVVAFKISAFESSPTRFPRVDAALTLDLLEALAATDLPVGLHNEDQEIVRSRVERARKAGLDGIAVHSQSRPPAAELASTAHFLELAAAAGAHAHIVHISHPRGFQIVDHYRQDGHRATGETCVHYFCFDPERDGAELGARMKVNPPIRPGMIEALWGDITSDRVAFVSSDHSSWPIDNKFTDSIFDAGAGVPGMETLLPAFYTAARARCTDAIRLTVDQLCARPARFFGLSQRKGAIVPGADADLTIFEEADVVWDSAKAQDGLRWSPYDGRRFAGRVTATFLAGRLAYDGQRVLNRPGDGHFVPRGSTSWFTGETNR</sequence>
<dbReference type="Pfam" id="PF01979">
    <property type="entry name" value="Amidohydro_1"/>
    <property type="match status" value="1"/>
</dbReference>
<evidence type="ECO:0000313" key="2">
    <source>
        <dbReference type="EMBL" id="NVD41781.1"/>
    </source>
</evidence>
<gene>
    <name evidence="2" type="ORF">HT585_23200</name>
</gene>
<dbReference type="InterPro" id="IPR032466">
    <property type="entry name" value="Metal_Hydrolase"/>
</dbReference>
<proteinExistence type="predicted"/>
<keyword evidence="3" id="KW-1185">Reference proteome</keyword>
<feature type="domain" description="Amidohydrolase-related" evidence="1">
    <location>
        <begin position="50"/>
        <end position="426"/>
    </location>
</feature>
<dbReference type="InterPro" id="IPR050138">
    <property type="entry name" value="DHOase/Allantoinase_Hydrolase"/>
</dbReference>
<dbReference type="GO" id="GO:0005737">
    <property type="term" value="C:cytoplasm"/>
    <property type="evidence" value="ECO:0007669"/>
    <property type="project" value="TreeGrafter"/>
</dbReference>
<dbReference type="GO" id="GO:0004038">
    <property type="term" value="F:allantoinase activity"/>
    <property type="evidence" value="ECO:0007669"/>
    <property type="project" value="TreeGrafter"/>
</dbReference>
<dbReference type="SUPFAM" id="SSF51338">
    <property type="entry name" value="Composite domain of metallo-dependent hydrolases"/>
    <property type="match status" value="1"/>
</dbReference>
<organism evidence="2 3">
    <name type="scientific">Ensifer oleiphilus</name>
    <dbReference type="NCBI Taxonomy" id="2742698"/>
    <lineage>
        <taxon>Bacteria</taxon>
        <taxon>Pseudomonadati</taxon>
        <taxon>Pseudomonadota</taxon>
        <taxon>Alphaproteobacteria</taxon>
        <taxon>Hyphomicrobiales</taxon>
        <taxon>Rhizobiaceae</taxon>
        <taxon>Sinorhizobium/Ensifer group</taxon>
        <taxon>Ensifer</taxon>
    </lineage>
</organism>
<dbReference type="Proteomes" id="UP000520198">
    <property type="component" value="Unassembled WGS sequence"/>
</dbReference>
<dbReference type="InterPro" id="IPR011059">
    <property type="entry name" value="Metal-dep_hydrolase_composite"/>
</dbReference>
<name>A0A7Y6QA25_9HYPH</name>
<dbReference type="InterPro" id="IPR006680">
    <property type="entry name" value="Amidohydro-rel"/>
</dbReference>
<protein>
    <submittedName>
        <fullName evidence="2">Amidohydrolase family protein</fullName>
    </submittedName>
</protein>
<dbReference type="GO" id="GO:0006145">
    <property type="term" value="P:purine nucleobase catabolic process"/>
    <property type="evidence" value="ECO:0007669"/>
    <property type="project" value="TreeGrafter"/>
</dbReference>
<dbReference type="PANTHER" id="PTHR43668">
    <property type="entry name" value="ALLANTOINASE"/>
    <property type="match status" value="1"/>
</dbReference>
<dbReference type="RefSeq" id="WP_176355172.1">
    <property type="nucleotide sequence ID" value="NZ_JABWDU010000007.1"/>
</dbReference>
<dbReference type="EMBL" id="JABWDU010000007">
    <property type="protein sequence ID" value="NVD41781.1"/>
    <property type="molecule type" value="Genomic_DNA"/>
</dbReference>
<reference evidence="2 3" key="1">
    <citation type="submission" date="2020-06" db="EMBL/GenBank/DDBJ databases">
        <authorList>
            <person name="Grouzdev D.S."/>
        </authorList>
    </citation>
    <scope>NUCLEOTIDE SEQUENCE [LARGE SCALE GENOMIC DNA]</scope>
    <source>
        <strain evidence="2 3">HO-A22</strain>
    </source>
</reference>
<dbReference type="SUPFAM" id="SSF51556">
    <property type="entry name" value="Metallo-dependent hydrolases"/>
    <property type="match status" value="1"/>
</dbReference>
<keyword evidence="2" id="KW-0378">Hydrolase</keyword>
<dbReference type="Gene3D" id="2.30.40.10">
    <property type="entry name" value="Urease, subunit C, domain 1"/>
    <property type="match status" value="1"/>
</dbReference>
<dbReference type="PANTHER" id="PTHR43668:SF2">
    <property type="entry name" value="ALLANTOINASE"/>
    <property type="match status" value="1"/>
</dbReference>
<evidence type="ECO:0000313" key="3">
    <source>
        <dbReference type="Proteomes" id="UP000520198"/>
    </source>
</evidence>
<accession>A0A7Y6QA25</accession>
<dbReference type="Gene3D" id="3.20.20.140">
    <property type="entry name" value="Metal-dependent hydrolases"/>
    <property type="match status" value="1"/>
</dbReference>
<evidence type="ECO:0000259" key="1">
    <source>
        <dbReference type="Pfam" id="PF01979"/>
    </source>
</evidence>
<comment type="caution">
    <text evidence="2">The sequence shown here is derived from an EMBL/GenBank/DDBJ whole genome shotgun (WGS) entry which is preliminary data.</text>
</comment>